<evidence type="ECO:0000313" key="16">
    <source>
        <dbReference type="Proteomes" id="UP000242847"/>
    </source>
</evidence>
<dbReference type="FunFam" id="1.10.760.10:FF:000016">
    <property type="entry name" value="Cytochrome c4"/>
    <property type="match status" value="1"/>
</dbReference>
<keyword evidence="3 11" id="KW-0349">Heme</keyword>
<evidence type="ECO:0000256" key="12">
    <source>
        <dbReference type="PIRSR" id="PIRSR000005-2"/>
    </source>
</evidence>
<dbReference type="GO" id="GO:0020037">
    <property type="term" value="F:heme binding"/>
    <property type="evidence" value="ECO:0007669"/>
    <property type="project" value="InterPro"/>
</dbReference>
<dbReference type="PROSITE" id="PS51007">
    <property type="entry name" value="CYTC"/>
    <property type="match status" value="2"/>
</dbReference>
<dbReference type="Gene3D" id="1.10.760.10">
    <property type="entry name" value="Cytochrome c-like domain"/>
    <property type="match status" value="2"/>
</dbReference>
<organism evidence="15 16">
    <name type="scientific">Halopseudomonas pachastrellae</name>
    <dbReference type="NCBI Taxonomy" id="254161"/>
    <lineage>
        <taxon>Bacteria</taxon>
        <taxon>Pseudomonadati</taxon>
        <taxon>Pseudomonadota</taxon>
        <taxon>Gammaproteobacteria</taxon>
        <taxon>Pseudomonadales</taxon>
        <taxon>Pseudomonadaceae</taxon>
        <taxon>Halopseudomonas</taxon>
    </lineage>
</organism>
<feature type="binding site" description="covalent" evidence="11">
    <location>
        <position position="131"/>
    </location>
    <ligand>
        <name>heme c</name>
        <dbReference type="ChEBI" id="CHEBI:61717"/>
        <label>2</label>
    </ligand>
</feature>
<dbReference type="PRINTS" id="PR00605">
    <property type="entry name" value="CYTCHROMECIC"/>
</dbReference>
<feature type="domain" description="Cytochrome c" evidence="14">
    <location>
        <begin position="110"/>
        <end position="202"/>
    </location>
</feature>
<sequence>MNKLLVSLVLTLGVATSAHALEGNAEAGQGKVAVCGACHGADGNSPAPYFPKLAGQGEQYLLKQITDIKEGRRTVVEMTGMLDGLNEQDLADIAAYFASQSMTLGAADPALAERGEAIFRGGNLDTGLPSCTGCHSPTGKGNPPASYPRLAGQHATYTAKQLTDFREGNRTNDGDAAIMRTVASRLSNKDIEAVSAYIQGLR</sequence>
<dbReference type="InterPro" id="IPR036909">
    <property type="entry name" value="Cyt_c-like_dom_sf"/>
</dbReference>
<evidence type="ECO:0000256" key="9">
    <source>
        <dbReference type="ARBA" id="ARBA00053316"/>
    </source>
</evidence>
<feature type="binding site" description="covalent" evidence="11">
    <location>
        <position position="38"/>
    </location>
    <ligand>
        <name>heme c</name>
        <dbReference type="ChEBI" id="CHEBI:61717"/>
        <label>1</label>
    </ligand>
</feature>
<comment type="caution">
    <text evidence="15">The sequence shown here is derived from an EMBL/GenBank/DDBJ whole genome shotgun (WGS) entry which is preliminary data.</text>
</comment>
<name>A0A1S8DHI2_9GAMM</name>
<keyword evidence="16" id="KW-1185">Reference proteome</keyword>
<feature type="domain" description="Cytochrome c" evidence="14">
    <location>
        <begin position="23"/>
        <end position="101"/>
    </location>
</feature>
<dbReference type="RefSeq" id="WP_083725674.1">
    <property type="nucleotide sequence ID" value="NZ_FOUD01000011.1"/>
</dbReference>
<protein>
    <recommendedName>
        <fullName evidence="10">Cytochrome c4</fullName>
    </recommendedName>
</protein>
<dbReference type="PANTHER" id="PTHR33751:SF9">
    <property type="entry name" value="CYTOCHROME C4"/>
    <property type="match status" value="1"/>
</dbReference>
<feature type="binding site" description="covalent" evidence="11">
    <location>
        <position position="35"/>
    </location>
    <ligand>
        <name>heme c</name>
        <dbReference type="ChEBI" id="CHEBI:61717"/>
        <label>1</label>
    </ligand>
</feature>
<comment type="subcellular location">
    <subcellularLocation>
        <location evidence="1">Periplasm</location>
    </subcellularLocation>
</comment>
<dbReference type="SUPFAM" id="SSF46626">
    <property type="entry name" value="Cytochrome c"/>
    <property type="match status" value="2"/>
</dbReference>
<dbReference type="PANTHER" id="PTHR33751">
    <property type="entry name" value="CBB3-TYPE CYTOCHROME C OXIDASE SUBUNIT FIXP"/>
    <property type="match status" value="1"/>
</dbReference>
<evidence type="ECO:0000256" key="13">
    <source>
        <dbReference type="SAM" id="SignalP"/>
    </source>
</evidence>
<dbReference type="PIRSF" id="PIRSF000005">
    <property type="entry name" value="Cytochrome_c4"/>
    <property type="match status" value="1"/>
</dbReference>
<dbReference type="GO" id="GO:0042597">
    <property type="term" value="C:periplasmic space"/>
    <property type="evidence" value="ECO:0007669"/>
    <property type="project" value="UniProtKB-SubCell"/>
</dbReference>
<feature type="binding site" description="axial binding residue" evidence="12">
    <location>
        <position position="78"/>
    </location>
    <ligand>
        <name>heme c</name>
        <dbReference type="ChEBI" id="CHEBI:61717"/>
        <label>1</label>
    </ligand>
    <ligandPart>
        <name>Fe</name>
        <dbReference type="ChEBI" id="CHEBI:18248"/>
    </ligandPart>
</feature>
<feature type="signal peptide" evidence="13">
    <location>
        <begin position="1"/>
        <end position="20"/>
    </location>
</feature>
<dbReference type="AlphaFoldDB" id="A0A1S8DHI2"/>
<dbReference type="InterPro" id="IPR009056">
    <property type="entry name" value="Cyt_c-like_dom"/>
</dbReference>
<accession>A0A1S8DHI2</accession>
<feature type="binding site" description="axial binding residue" evidence="12">
    <location>
        <position position="179"/>
    </location>
    <ligand>
        <name>heme c</name>
        <dbReference type="ChEBI" id="CHEBI:61717"/>
        <label>2</label>
    </ligand>
    <ligandPart>
        <name>Fe</name>
        <dbReference type="ChEBI" id="CHEBI:18248"/>
    </ligandPart>
</feature>
<feature type="binding site" description="axial binding residue" evidence="12">
    <location>
        <position position="135"/>
    </location>
    <ligand>
        <name>heme c</name>
        <dbReference type="ChEBI" id="CHEBI:61717"/>
        <label>2</label>
    </ligand>
    <ligandPart>
        <name>Fe</name>
        <dbReference type="ChEBI" id="CHEBI:18248"/>
    </ligandPart>
</feature>
<evidence type="ECO:0000256" key="11">
    <source>
        <dbReference type="PIRSR" id="PIRSR000005-1"/>
    </source>
</evidence>
<dbReference type="InterPro" id="IPR008168">
    <property type="entry name" value="Cyt_C_IC"/>
</dbReference>
<dbReference type="OrthoDB" id="9773456at2"/>
<evidence type="ECO:0000259" key="14">
    <source>
        <dbReference type="PROSITE" id="PS51007"/>
    </source>
</evidence>
<keyword evidence="4 12" id="KW-0479">Metal-binding</keyword>
<evidence type="ECO:0000256" key="4">
    <source>
        <dbReference type="ARBA" id="ARBA00022723"/>
    </source>
</evidence>
<dbReference type="InterPro" id="IPR050597">
    <property type="entry name" value="Cytochrome_c_Oxidase_Subunit"/>
</dbReference>
<evidence type="ECO:0000313" key="15">
    <source>
        <dbReference type="EMBL" id="ONM44853.1"/>
    </source>
</evidence>
<comment type="function">
    <text evidence="9">Diheme, high potential cytochrome c believed to be an intermediate electron donor to terminal oxidation systems.</text>
</comment>
<dbReference type="InterPro" id="IPR024167">
    <property type="entry name" value="Cytochrome_c4-like"/>
</dbReference>
<keyword evidence="6" id="KW-0574">Periplasm</keyword>
<evidence type="ECO:0000256" key="5">
    <source>
        <dbReference type="ARBA" id="ARBA00022729"/>
    </source>
</evidence>
<keyword evidence="7" id="KW-0249">Electron transport</keyword>
<dbReference type="Pfam" id="PF00034">
    <property type="entry name" value="Cytochrom_C"/>
    <property type="match status" value="2"/>
</dbReference>
<evidence type="ECO:0000256" key="10">
    <source>
        <dbReference type="ARBA" id="ARBA00068434"/>
    </source>
</evidence>
<reference evidence="15 16" key="1">
    <citation type="submission" date="2017-01" db="EMBL/GenBank/DDBJ databases">
        <title>Draft genome sequence of Pseudomonas pachastrellae type strain CCUG 46540T from a deep sea.</title>
        <authorList>
            <person name="Gomila M."/>
            <person name="Mulet M."/>
            <person name="Lalucat J."/>
            <person name="Garcia-Valdes E."/>
        </authorList>
    </citation>
    <scope>NUCLEOTIDE SEQUENCE [LARGE SCALE GENOMIC DNA]</scope>
    <source>
        <strain evidence="15 16">CCUG 46540</strain>
    </source>
</reference>
<evidence type="ECO:0000256" key="7">
    <source>
        <dbReference type="ARBA" id="ARBA00022982"/>
    </source>
</evidence>
<comment type="PTM">
    <text evidence="11">Binds 2 heme c groups covalently per subunit.</text>
</comment>
<keyword evidence="2" id="KW-0813">Transport</keyword>
<evidence type="ECO:0000256" key="6">
    <source>
        <dbReference type="ARBA" id="ARBA00022764"/>
    </source>
</evidence>
<dbReference type="Proteomes" id="UP000242847">
    <property type="component" value="Unassembled WGS sequence"/>
</dbReference>
<evidence type="ECO:0000256" key="1">
    <source>
        <dbReference type="ARBA" id="ARBA00004418"/>
    </source>
</evidence>
<dbReference type="GO" id="GO:0009055">
    <property type="term" value="F:electron transfer activity"/>
    <property type="evidence" value="ECO:0007669"/>
    <property type="project" value="InterPro"/>
</dbReference>
<dbReference type="STRING" id="254161.SAMN05216256_11144"/>
<dbReference type="GO" id="GO:0005506">
    <property type="term" value="F:iron ion binding"/>
    <property type="evidence" value="ECO:0007669"/>
    <property type="project" value="InterPro"/>
</dbReference>
<feature type="binding site" description="covalent" evidence="11">
    <location>
        <position position="134"/>
    </location>
    <ligand>
        <name>heme c</name>
        <dbReference type="ChEBI" id="CHEBI:61717"/>
        <label>2</label>
    </ligand>
</feature>
<gene>
    <name evidence="15" type="ORF">BXT89_05885</name>
</gene>
<feature type="binding site" description="axial binding residue" evidence="12">
    <location>
        <position position="39"/>
    </location>
    <ligand>
        <name>heme c</name>
        <dbReference type="ChEBI" id="CHEBI:61717"/>
        <label>1</label>
    </ligand>
    <ligandPart>
        <name>Fe</name>
        <dbReference type="ChEBI" id="CHEBI:18248"/>
    </ligandPart>
</feature>
<dbReference type="EMBL" id="MUBC01000009">
    <property type="protein sequence ID" value="ONM44853.1"/>
    <property type="molecule type" value="Genomic_DNA"/>
</dbReference>
<keyword evidence="5 13" id="KW-0732">Signal</keyword>
<feature type="chain" id="PRO_5010588267" description="Cytochrome c4" evidence="13">
    <location>
        <begin position="21"/>
        <end position="202"/>
    </location>
</feature>
<evidence type="ECO:0000256" key="2">
    <source>
        <dbReference type="ARBA" id="ARBA00022448"/>
    </source>
</evidence>
<keyword evidence="8 12" id="KW-0408">Iron</keyword>
<proteinExistence type="predicted"/>
<evidence type="ECO:0000256" key="3">
    <source>
        <dbReference type="ARBA" id="ARBA00022617"/>
    </source>
</evidence>
<evidence type="ECO:0000256" key="8">
    <source>
        <dbReference type="ARBA" id="ARBA00023004"/>
    </source>
</evidence>